<evidence type="ECO:0000256" key="1">
    <source>
        <dbReference type="ARBA" id="ARBA00004167"/>
    </source>
</evidence>
<dbReference type="SUPFAM" id="SSF57850">
    <property type="entry name" value="RING/U-box"/>
    <property type="match status" value="1"/>
</dbReference>
<feature type="compositionally biased region" description="Basic and acidic residues" evidence="9">
    <location>
        <begin position="133"/>
        <end position="142"/>
    </location>
</feature>
<comment type="subcellular location">
    <subcellularLocation>
        <location evidence="1">Membrane</location>
        <topology evidence="1">Single-pass membrane protein</topology>
    </subcellularLocation>
</comment>
<evidence type="ECO:0000256" key="2">
    <source>
        <dbReference type="ARBA" id="ARBA00022692"/>
    </source>
</evidence>
<evidence type="ECO:0000256" key="8">
    <source>
        <dbReference type="ARBA" id="ARBA00023157"/>
    </source>
</evidence>
<dbReference type="AlphaFoldDB" id="A0A438CX16"/>
<dbReference type="GO" id="GO:0008270">
    <property type="term" value="F:zinc ion binding"/>
    <property type="evidence" value="ECO:0007669"/>
    <property type="project" value="UniProtKB-KW"/>
</dbReference>
<reference evidence="12 13" key="1">
    <citation type="journal article" date="2018" name="PLoS Genet.">
        <title>Population sequencing reveals clonal diversity and ancestral inbreeding in the grapevine cultivar Chardonnay.</title>
        <authorList>
            <person name="Roach M.J."/>
            <person name="Johnson D.L."/>
            <person name="Bohlmann J."/>
            <person name="van Vuuren H.J."/>
            <person name="Jones S.J."/>
            <person name="Pretorius I.S."/>
            <person name="Schmidt S.A."/>
            <person name="Borneman A.R."/>
        </authorList>
    </citation>
    <scope>NUCLEOTIDE SEQUENCE [LARGE SCALE GENOMIC DNA]</scope>
    <source>
        <strain evidence="13">cv. Chardonnay</strain>
        <tissue evidence="12">Leaf</tissue>
    </source>
</reference>
<feature type="region of interest" description="Disordered" evidence="9">
    <location>
        <begin position="121"/>
        <end position="144"/>
    </location>
</feature>
<keyword evidence="8" id="KW-1015">Disulfide bond</keyword>
<accession>A0A438CX16</accession>
<organism evidence="12 13">
    <name type="scientific">Vitis vinifera</name>
    <name type="common">Grape</name>
    <dbReference type="NCBI Taxonomy" id="29760"/>
    <lineage>
        <taxon>Eukaryota</taxon>
        <taxon>Viridiplantae</taxon>
        <taxon>Streptophyta</taxon>
        <taxon>Embryophyta</taxon>
        <taxon>Tracheophyta</taxon>
        <taxon>Spermatophyta</taxon>
        <taxon>Magnoliopsida</taxon>
        <taxon>eudicotyledons</taxon>
        <taxon>Gunneridae</taxon>
        <taxon>Pentapetalae</taxon>
        <taxon>rosids</taxon>
        <taxon>Vitales</taxon>
        <taxon>Vitaceae</taxon>
        <taxon>Viteae</taxon>
        <taxon>Vitis</taxon>
    </lineage>
</organism>
<dbReference type="Proteomes" id="UP000288805">
    <property type="component" value="Unassembled WGS sequence"/>
</dbReference>
<evidence type="ECO:0000313" key="12">
    <source>
        <dbReference type="EMBL" id="RVW27721.1"/>
    </source>
</evidence>
<evidence type="ECO:0000259" key="11">
    <source>
        <dbReference type="Pfam" id="PF17123"/>
    </source>
</evidence>
<protein>
    <submittedName>
        <fullName evidence="12">Receptor-likey region, transmembrane domain-and RING domain-containing protein 1</fullName>
    </submittedName>
</protein>
<evidence type="ECO:0000313" key="13">
    <source>
        <dbReference type="Proteomes" id="UP000288805"/>
    </source>
</evidence>
<dbReference type="PANTHER" id="PTHR47168:SF5">
    <property type="entry name" value="RING-TYPE DOMAIN-CONTAINING PROTEIN"/>
    <property type="match status" value="1"/>
</dbReference>
<gene>
    <name evidence="12" type="primary">Os03g0167500_0</name>
    <name evidence="12" type="ORF">CK203_109957</name>
</gene>
<keyword evidence="6 10" id="KW-1133">Transmembrane helix</keyword>
<keyword evidence="2 10" id="KW-0812">Transmembrane</keyword>
<feature type="region of interest" description="Disordered" evidence="9">
    <location>
        <begin position="424"/>
        <end position="461"/>
    </location>
</feature>
<dbReference type="GO" id="GO:0016020">
    <property type="term" value="C:membrane"/>
    <property type="evidence" value="ECO:0007669"/>
    <property type="project" value="UniProtKB-SubCell"/>
</dbReference>
<evidence type="ECO:0000256" key="4">
    <source>
        <dbReference type="ARBA" id="ARBA00022771"/>
    </source>
</evidence>
<dbReference type="EMBL" id="QGNW01001941">
    <property type="protein sequence ID" value="RVW27721.1"/>
    <property type="molecule type" value="Genomic_DNA"/>
</dbReference>
<evidence type="ECO:0000256" key="5">
    <source>
        <dbReference type="ARBA" id="ARBA00022833"/>
    </source>
</evidence>
<dbReference type="PANTHER" id="PTHR47168">
    <property type="entry name" value="RING ZINC FINGER DOMAIN SUPERFAMILY PROTEIN-RELATED"/>
    <property type="match status" value="1"/>
</dbReference>
<evidence type="ECO:0000256" key="6">
    <source>
        <dbReference type="ARBA" id="ARBA00022989"/>
    </source>
</evidence>
<keyword evidence="12" id="KW-0675">Receptor</keyword>
<dbReference type="Gene3D" id="3.30.40.10">
    <property type="entry name" value="Zinc/RING finger domain, C3HC4 (zinc finger)"/>
    <property type="match status" value="1"/>
</dbReference>
<evidence type="ECO:0000256" key="9">
    <source>
        <dbReference type="SAM" id="MobiDB-lite"/>
    </source>
</evidence>
<comment type="caution">
    <text evidence="12">The sequence shown here is derived from an EMBL/GenBank/DDBJ whole genome shotgun (WGS) entry which is preliminary data.</text>
</comment>
<feature type="domain" description="RING-type" evidence="11">
    <location>
        <begin position="95"/>
        <end position="116"/>
    </location>
</feature>
<evidence type="ECO:0000256" key="7">
    <source>
        <dbReference type="ARBA" id="ARBA00023136"/>
    </source>
</evidence>
<feature type="transmembrane region" description="Helical" evidence="10">
    <location>
        <begin position="24"/>
        <end position="48"/>
    </location>
</feature>
<feature type="compositionally biased region" description="Low complexity" evidence="9">
    <location>
        <begin position="431"/>
        <end position="441"/>
    </location>
</feature>
<dbReference type="InterPro" id="IPR051653">
    <property type="entry name" value="E3_ligase_sorting_rcpt"/>
</dbReference>
<proteinExistence type="predicted"/>
<name>A0A438CX16_VITVI</name>
<dbReference type="OrthoDB" id="8062037at2759"/>
<sequence>MVLQTYAGSPDMELWIIPSFENSAWSIMAISFISLLAMSAVLATCFFVRRHRIRRQRPRVSRVREFHGMSSRLVKAMPSLIFTTVLEDNCTSRTCAICLEDYNVGEKLRILPCRHINNGGERERERKGRRSARSPESDRECRGQGPCGALEGLQEGGLWSGVEVVLRLGPASLGLFLDCLVLCIKDVRTMFVDLENKRFSTFIPKGRGAKGGWVSMVETLRRLGCANGGMISQKEEELRLKPSMVKTFAEVVKMPRGKDRATIRVEVTKKELCRNLNKLAHCVARIWNPSVAKRDDLRKAEQATNFGSISVGGIFLHLEKWRSETRYLREGENKSEAWVRVIGLPVSLWERDILRRIGEECRGFLAVDSQTKKMEELQWARLLVKRNGEEFPNVVEVWVEELCYSLTLWWEARPVMRAAMAGKRGKKVATGEEGQSSGSGQDMDPFRSFDGSPGESQGLGGLTLLGRAEPSWCSKEAKPIGLAPFLDLPCENGSSFLGLWFRKISGRTKTLELTVMPGLDNRGPPMPLAVVKDGMWRPFEELQSEGDLRPTVPCWRKMQGLIEQEIVKRWELIEVNSDSIEESREELCLALSMPQEGRGWEEASWEESDLARFSKFLGFSTEGLEKDILEFLVKIRKKRERVHSKTLLEKSRFERELKRLECSINYEEGKKKKCVVQVRGCQIMEVQ</sequence>
<evidence type="ECO:0000256" key="10">
    <source>
        <dbReference type="SAM" id="Phobius"/>
    </source>
</evidence>
<keyword evidence="4" id="KW-0863">Zinc-finger</keyword>
<keyword evidence="5" id="KW-0862">Zinc</keyword>
<keyword evidence="7 10" id="KW-0472">Membrane</keyword>
<dbReference type="Pfam" id="PF17123">
    <property type="entry name" value="zf-RING_11"/>
    <property type="match status" value="1"/>
</dbReference>
<dbReference type="InterPro" id="IPR013083">
    <property type="entry name" value="Znf_RING/FYVE/PHD"/>
</dbReference>
<evidence type="ECO:0000256" key="3">
    <source>
        <dbReference type="ARBA" id="ARBA00022723"/>
    </source>
</evidence>
<dbReference type="InterPro" id="IPR001841">
    <property type="entry name" value="Znf_RING"/>
</dbReference>
<keyword evidence="3" id="KW-0479">Metal-binding</keyword>